<keyword evidence="2" id="KW-1185">Reference proteome</keyword>
<dbReference type="WBParaSite" id="TCNE_0000683801-mRNA-1">
    <property type="protein sequence ID" value="TCNE_0000683801-mRNA-1"/>
    <property type="gene ID" value="TCNE_0000683801"/>
</dbReference>
<proteinExistence type="predicted"/>
<reference evidence="1 2" key="2">
    <citation type="submission" date="2018-11" db="EMBL/GenBank/DDBJ databases">
        <authorList>
            <consortium name="Pathogen Informatics"/>
        </authorList>
    </citation>
    <scope>NUCLEOTIDE SEQUENCE [LARGE SCALE GENOMIC DNA]</scope>
</reference>
<protein>
    <submittedName>
        <fullName evidence="3">Rab-GAP TBC domain-containing protein</fullName>
    </submittedName>
</protein>
<evidence type="ECO:0000313" key="3">
    <source>
        <dbReference type="WBParaSite" id="TCNE_0000683801-mRNA-1"/>
    </source>
</evidence>
<evidence type="ECO:0000313" key="2">
    <source>
        <dbReference type="Proteomes" id="UP000050794"/>
    </source>
</evidence>
<accession>A0A183UEB8</accession>
<dbReference type="Proteomes" id="UP000050794">
    <property type="component" value="Unassembled WGS sequence"/>
</dbReference>
<evidence type="ECO:0000313" key="1">
    <source>
        <dbReference type="EMBL" id="VDM38159.1"/>
    </source>
</evidence>
<gene>
    <name evidence="1" type="ORF">TCNE_LOCUS6838</name>
</gene>
<reference evidence="3" key="1">
    <citation type="submission" date="2016-06" db="UniProtKB">
        <authorList>
            <consortium name="WormBaseParasite"/>
        </authorList>
    </citation>
    <scope>IDENTIFICATION</scope>
</reference>
<name>A0A183UEB8_TOXCA</name>
<sequence length="92" mass="10754">MGGPETPMSVMNKLHELFPDREGFELHQFKEKCCEEKRKNFEEATIGKMLTCLHFYACYVDVWPDLCEGGLAFFVLTEKAVWLYLLSMEPRV</sequence>
<dbReference type="EMBL" id="UYWY01019563">
    <property type="protein sequence ID" value="VDM38159.1"/>
    <property type="molecule type" value="Genomic_DNA"/>
</dbReference>
<organism evidence="2 3">
    <name type="scientific">Toxocara canis</name>
    <name type="common">Canine roundworm</name>
    <dbReference type="NCBI Taxonomy" id="6265"/>
    <lineage>
        <taxon>Eukaryota</taxon>
        <taxon>Metazoa</taxon>
        <taxon>Ecdysozoa</taxon>
        <taxon>Nematoda</taxon>
        <taxon>Chromadorea</taxon>
        <taxon>Rhabditida</taxon>
        <taxon>Spirurina</taxon>
        <taxon>Ascaridomorpha</taxon>
        <taxon>Ascaridoidea</taxon>
        <taxon>Toxocaridae</taxon>
        <taxon>Toxocara</taxon>
    </lineage>
</organism>
<dbReference type="AlphaFoldDB" id="A0A183UEB8"/>